<keyword evidence="10" id="KW-1133">Transmembrane helix</keyword>
<keyword evidence="10" id="KW-0812">Transmembrane</keyword>
<evidence type="ECO:0000259" key="13">
    <source>
        <dbReference type="PROSITE" id="PS50113"/>
    </source>
</evidence>
<feature type="domain" description="PAC" evidence="13">
    <location>
        <begin position="756"/>
        <end position="809"/>
    </location>
</feature>
<protein>
    <recommendedName>
        <fullName evidence="2">histidine kinase</fullName>
        <ecNumber evidence="2">2.7.13.3</ecNumber>
    </recommendedName>
</protein>
<dbReference type="InterPro" id="IPR035965">
    <property type="entry name" value="PAS-like_dom_sf"/>
</dbReference>
<dbReference type="Proteomes" id="UP000306416">
    <property type="component" value="Unassembled WGS sequence"/>
</dbReference>
<dbReference type="Pfam" id="PF02518">
    <property type="entry name" value="HATPase_c"/>
    <property type="match status" value="1"/>
</dbReference>
<evidence type="ECO:0000256" key="9">
    <source>
        <dbReference type="SAM" id="Coils"/>
    </source>
</evidence>
<keyword evidence="15" id="KW-1185">Reference proteome</keyword>
<dbReference type="InterPro" id="IPR011712">
    <property type="entry name" value="Sig_transdc_His_kin_sub3_dim/P"/>
</dbReference>
<comment type="caution">
    <text evidence="14">The sequence shown here is derived from an EMBL/GenBank/DDBJ whole genome shotgun (WGS) entry which is preliminary data.</text>
</comment>
<name>A0A4S1CBD0_9BACT</name>
<dbReference type="PANTHER" id="PTHR24421">
    <property type="entry name" value="NITRATE/NITRITE SENSOR PROTEIN NARX-RELATED"/>
    <property type="match status" value="1"/>
</dbReference>
<dbReference type="PROSITE" id="PS50113">
    <property type="entry name" value="PAC"/>
    <property type="match status" value="2"/>
</dbReference>
<dbReference type="InterPro" id="IPR001610">
    <property type="entry name" value="PAC"/>
</dbReference>
<dbReference type="GO" id="GO:0016020">
    <property type="term" value="C:membrane"/>
    <property type="evidence" value="ECO:0007669"/>
    <property type="project" value="InterPro"/>
</dbReference>
<reference evidence="14 15" key="1">
    <citation type="submission" date="2019-04" db="EMBL/GenBank/DDBJ databases">
        <title>Geobacter oryzae sp. nov., ferric-reducing bacteria isolated from paddy soil.</title>
        <authorList>
            <person name="Xu Z."/>
            <person name="Masuda Y."/>
            <person name="Itoh H."/>
            <person name="Senoo K."/>
        </authorList>
    </citation>
    <scope>NUCLEOTIDE SEQUENCE [LARGE SCALE GENOMIC DNA]</scope>
    <source>
        <strain evidence="14 15">Red111</strain>
    </source>
</reference>
<keyword evidence="5" id="KW-0547">Nucleotide-binding</keyword>
<proteinExistence type="predicted"/>
<dbReference type="InterPro" id="IPR003594">
    <property type="entry name" value="HATPase_dom"/>
</dbReference>
<keyword evidence="4" id="KW-0808">Transferase</keyword>
<keyword evidence="9" id="KW-0175">Coiled coil</keyword>
<feature type="transmembrane region" description="Helical" evidence="10">
    <location>
        <begin position="48"/>
        <end position="72"/>
    </location>
</feature>
<evidence type="ECO:0000256" key="4">
    <source>
        <dbReference type="ARBA" id="ARBA00022679"/>
    </source>
</evidence>
<dbReference type="InterPro" id="IPR036890">
    <property type="entry name" value="HATPase_C_sf"/>
</dbReference>
<dbReference type="GO" id="GO:0005524">
    <property type="term" value="F:ATP binding"/>
    <property type="evidence" value="ECO:0007669"/>
    <property type="project" value="UniProtKB-KW"/>
</dbReference>
<dbReference type="PROSITE" id="PS50112">
    <property type="entry name" value="PAS"/>
    <property type="match status" value="2"/>
</dbReference>
<dbReference type="SMART" id="SM00086">
    <property type="entry name" value="PAC"/>
    <property type="match status" value="2"/>
</dbReference>
<keyword evidence="3" id="KW-0597">Phosphoprotein</keyword>
<dbReference type="EMBL" id="SRSC01000005">
    <property type="protein sequence ID" value="TGU70270.1"/>
    <property type="molecule type" value="Genomic_DNA"/>
</dbReference>
<feature type="domain" description="PAC" evidence="13">
    <location>
        <begin position="630"/>
        <end position="682"/>
    </location>
</feature>
<dbReference type="SUPFAM" id="SSF55874">
    <property type="entry name" value="ATPase domain of HSP90 chaperone/DNA topoisomerase II/histidine kinase"/>
    <property type="match status" value="1"/>
</dbReference>
<dbReference type="InterPro" id="IPR000014">
    <property type="entry name" value="PAS"/>
</dbReference>
<feature type="transmembrane region" description="Helical" evidence="10">
    <location>
        <begin position="113"/>
        <end position="135"/>
    </location>
</feature>
<dbReference type="Pfam" id="PF08448">
    <property type="entry name" value="PAS_4"/>
    <property type="match status" value="2"/>
</dbReference>
<dbReference type="CDD" id="cd16917">
    <property type="entry name" value="HATPase_UhpB-NarQ-NarX-like"/>
    <property type="match status" value="1"/>
</dbReference>
<dbReference type="Pfam" id="PF07730">
    <property type="entry name" value="HisKA_3"/>
    <property type="match status" value="1"/>
</dbReference>
<evidence type="ECO:0000256" key="1">
    <source>
        <dbReference type="ARBA" id="ARBA00000085"/>
    </source>
</evidence>
<evidence type="ECO:0000313" key="14">
    <source>
        <dbReference type="EMBL" id="TGU70270.1"/>
    </source>
</evidence>
<evidence type="ECO:0000256" key="2">
    <source>
        <dbReference type="ARBA" id="ARBA00012438"/>
    </source>
</evidence>
<dbReference type="AlphaFoldDB" id="A0A4S1CBD0"/>
<feature type="transmembrane region" description="Helical" evidence="10">
    <location>
        <begin position="178"/>
        <end position="198"/>
    </location>
</feature>
<evidence type="ECO:0000256" key="5">
    <source>
        <dbReference type="ARBA" id="ARBA00022741"/>
    </source>
</evidence>
<dbReference type="PANTHER" id="PTHR24421:SF10">
    <property type="entry name" value="NITRATE_NITRITE SENSOR PROTEIN NARQ"/>
    <property type="match status" value="1"/>
</dbReference>
<dbReference type="InterPro" id="IPR013656">
    <property type="entry name" value="PAS_4"/>
</dbReference>
<feature type="coiled-coil region" evidence="9">
    <location>
        <begin position="536"/>
        <end position="563"/>
    </location>
</feature>
<dbReference type="InterPro" id="IPR005467">
    <property type="entry name" value="His_kinase_dom"/>
</dbReference>
<feature type="domain" description="PAS" evidence="12">
    <location>
        <begin position="683"/>
        <end position="753"/>
    </location>
</feature>
<dbReference type="GO" id="GO:0046983">
    <property type="term" value="F:protein dimerization activity"/>
    <property type="evidence" value="ECO:0007669"/>
    <property type="project" value="InterPro"/>
</dbReference>
<dbReference type="SMART" id="SM00387">
    <property type="entry name" value="HATPase_c"/>
    <property type="match status" value="1"/>
</dbReference>
<feature type="transmembrane region" description="Helical" evidence="10">
    <location>
        <begin position="20"/>
        <end position="36"/>
    </location>
</feature>
<feature type="domain" description="PAS" evidence="12">
    <location>
        <begin position="560"/>
        <end position="596"/>
    </location>
</feature>
<keyword evidence="8" id="KW-0902">Two-component regulatory system</keyword>
<dbReference type="NCBIfam" id="TIGR00229">
    <property type="entry name" value="sensory_box"/>
    <property type="match status" value="2"/>
</dbReference>
<evidence type="ECO:0000313" key="15">
    <source>
        <dbReference type="Proteomes" id="UP000306416"/>
    </source>
</evidence>
<evidence type="ECO:0000259" key="11">
    <source>
        <dbReference type="PROSITE" id="PS50109"/>
    </source>
</evidence>
<dbReference type="GO" id="GO:0000155">
    <property type="term" value="F:phosphorelay sensor kinase activity"/>
    <property type="evidence" value="ECO:0007669"/>
    <property type="project" value="InterPro"/>
</dbReference>
<dbReference type="PROSITE" id="PS50109">
    <property type="entry name" value="HIS_KIN"/>
    <property type="match status" value="1"/>
</dbReference>
<evidence type="ECO:0000256" key="7">
    <source>
        <dbReference type="ARBA" id="ARBA00022840"/>
    </source>
</evidence>
<dbReference type="Gene3D" id="1.20.5.1930">
    <property type="match status" value="1"/>
</dbReference>
<dbReference type="InterPro" id="IPR050482">
    <property type="entry name" value="Sensor_HK_TwoCompSys"/>
</dbReference>
<evidence type="ECO:0000256" key="8">
    <source>
        <dbReference type="ARBA" id="ARBA00023012"/>
    </source>
</evidence>
<comment type="catalytic activity">
    <reaction evidence="1">
        <text>ATP + protein L-histidine = ADP + protein N-phospho-L-histidine.</text>
        <dbReference type="EC" id="2.7.13.3"/>
    </reaction>
</comment>
<dbReference type="Gene3D" id="3.30.450.20">
    <property type="entry name" value="PAS domain"/>
    <property type="match status" value="3"/>
</dbReference>
<dbReference type="InterPro" id="IPR000700">
    <property type="entry name" value="PAS-assoc_C"/>
</dbReference>
<organism evidence="14 15">
    <name type="scientific">Geomonas terrae</name>
    <dbReference type="NCBI Taxonomy" id="2562681"/>
    <lineage>
        <taxon>Bacteria</taxon>
        <taxon>Pseudomonadati</taxon>
        <taxon>Thermodesulfobacteriota</taxon>
        <taxon>Desulfuromonadia</taxon>
        <taxon>Geobacterales</taxon>
        <taxon>Geobacteraceae</taxon>
        <taxon>Geomonas</taxon>
    </lineage>
</organism>
<gene>
    <name evidence="14" type="ORF">E4633_18915</name>
</gene>
<dbReference type="RefSeq" id="WP_135872661.1">
    <property type="nucleotide sequence ID" value="NZ_SRSC01000005.1"/>
</dbReference>
<dbReference type="CDD" id="cd00130">
    <property type="entry name" value="PAS"/>
    <property type="match status" value="2"/>
</dbReference>
<keyword evidence="6" id="KW-0418">Kinase</keyword>
<keyword evidence="7" id="KW-0067">ATP-binding</keyword>
<feature type="domain" description="Histidine kinase" evidence="11">
    <location>
        <begin position="835"/>
        <end position="1030"/>
    </location>
</feature>
<dbReference type="EC" id="2.7.13.3" evidence="2"/>
<accession>A0A4S1CBD0</accession>
<evidence type="ECO:0000256" key="10">
    <source>
        <dbReference type="SAM" id="Phobius"/>
    </source>
</evidence>
<evidence type="ECO:0000256" key="3">
    <source>
        <dbReference type="ARBA" id="ARBA00022553"/>
    </source>
</evidence>
<evidence type="ECO:0000256" key="6">
    <source>
        <dbReference type="ARBA" id="ARBA00022777"/>
    </source>
</evidence>
<evidence type="ECO:0000259" key="12">
    <source>
        <dbReference type="PROSITE" id="PS50112"/>
    </source>
</evidence>
<keyword evidence="10" id="KW-0472">Membrane</keyword>
<dbReference type="Gene3D" id="3.30.565.10">
    <property type="entry name" value="Histidine kinase-like ATPase, C-terminal domain"/>
    <property type="match status" value="1"/>
</dbReference>
<sequence>MPDQKAQKTYSSRPDYRHQVAIGIAFGLAGFVLNWFKLEFFFNVDFIFGSILSMFALMRFGLVAGMTATLIAASCTWFLWHHPWAVIIFCAETLCTARLNLSKDRDPVLNNLAYWFSGGIALVLFFYAGVMHFPLLPAMVMGLKQGINGIVNTLIAAALHMSYGFYRRRQERLPGLRQLIFVAISLFVTIPTLLFLYLDIRHTMRQDLARHQEATVRIATAAQTGAASWLDNSLGVIRFLASSGGGPVTDMRRDLENMRQSLTDFKRLGMTDEHGITIAFSPAVDENGTATVGLDLSDRSYLKKVSAPPYPEVMELFQGRIGAPGPRLILVAPVLEKEGYRGAVFGVADLGSLTELLQKLVHEDSVQVTLVDDRGMVVLSTKPELSPLTPYALPAGGSLIPVAKGIRHWIPAPKPGLSPYKRWLASFYVKEMPLDGYPGWKLVVESPLRRPITALSEKITAALSGIGLLLVLLVFCSRLFAGRIASILSDFERVTRELPAQIAAGTTIEWPPPVTSEFKGLTDNVQLMTRELSLSYAALKQLNQSLEQRVEERTAQLRESRQLLNAVIETTPDPISVKDREGTYLMMNKAGLEFLGREAIGREQTRIYGPEEEEVILAYDRRVLETGAIVSFEQSRRNHLGESRVFNVVKGPIRDHAGAVTGIFAISRDITDRIRMEEQLEQERSLLRTIISTIPDLIFLKDVNGVFLAANPAFQKMAGHPEAEIIGRTDHDIWNAEEAELFVRRDREVLAAGRQIAHEEWLTDSSGGRRILLETKKTPMLDRAGNQLGILGIARDITAQHEAKEELKRAVAERTADLRRLAERIETVAEHERASVAQEIHDELGQLLAALMMDVAWFQKRIPDGDEKYAAKVKAMNELLNVTIQCARRITRDLRPRMLDELGLVAAIEEQLELYRQRQIDCRLIVPQRDAEVDPERANSLFRIFQESMTNVMRHSSATKAEILLDIREDGIVLQIEDNGRGINEEQINNLQSLGLLGIKERALRWGGTAEIRGVHGKGTTIRVEMPVERRRKKR</sequence>
<dbReference type="SUPFAM" id="SSF55785">
    <property type="entry name" value="PYP-like sensor domain (PAS domain)"/>
    <property type="match status" value="2"/>
</dbReference>
<dbReference type="SMART" id="SM00091">
    <property type="entry name" value="PAS"/>
    <property type="match status" value="2"/>
</dbReference>
<feature type="transmembrane region" description="Helical" evidence="10">
    <location>
        <begin position="147"/>
        <end position="166"/>
    </location>
</feature>